<feature type="chain" id="PRO_5026159765" description="Neuregulin 2 N-terminal domain-containing protein" evidence="2">
    <location>
        <begin position="36"/>
        <end position="246"/>
    </location>
</feature>
<dbReference type="Ensembl" id="ENSOANT00000069070.1">
    <property type="protein sequence ID" value="ENSOANP00000041356.1"/>
    <property type="gene ID" value="ENSOANG00000041100.1"/>
</dbReference>
<dbReference type="Proteomes" id="UP000002279">
    <property type="component" value="Chromosome 5"/>
</dbReference>
<evidence type="ECO:0000256" key="1">
    <source>
        <dbReference type="SAM" id="MobiDB-lite"/>
    </source>
</evidence>
<name>A0A6I8NJU2_ORNAN</name>
<dbReference type="Bgee" id="ENSOANG00000041100">
    <property type="expression patterns" value="Expressed in brain and 1 other cell type or tissue"/>
</dbReference>
<feature type="region of interest" description="Disordered" evidence="1">
    <location>
        <begin position="38"/>
        <end position="58"/>
    </location>
</feature>
<reference evidence="4 5" key="1">
    <citation type="journal article" date="2008" name="Nature">
        <title>Genome analysis of the platypus reveals unique signatures of evolution.</title>
        <authorList>
            <person name="Warren W.C."/>
            <person name="Hillier L.W."/>
            <person name="Marshall Graves J.A."/>
            <person name="Birney E."/>
            <person name="Ponting C.P."/>
            <person name="Grutzner F."/>
            <person name="Belov K."/>
            <person name="Miller W."/>
            <person name="Clarke L."/>
            <person name="Chinwalla A.T."/>
            <person name="Yang S.P."/>
            <person name="Heger A."/>
            <person name="Locke D.P."/>
            <person name="Miethke P."/>
            <person name="Waters P.D."/>
            <person name="Veyrunes F."/>
            <person name="Fulton L."/>
            <person name="Fulton B."/>
            <person name="Graves T."/>
            <person name="Wallis J."/>
            <person name="Puente X.S."/>
            <person name="Lopez-Otin C."/>
            <person name="Ordonez G.R."/>
            <person name="Eichler E.E."/>
            <person name="Chen L."/>
            <person name="Cheng Z."/>
            <person name="Deakin J.E."/>
            <person name="Alsop A."/>
            <person name="Thompson K."/>
            <person name="Kirby P."/>
            <person name="Papenfuss A.T."/>
            <person name="Wakefield M.J."/>
            <person name="Olender T."/>
            <person name="Lancet D."/>
            <person name="Huttley G.A."/>
            <person name="Smit A.F."/>
            <person name="Pask A."/>
            <person name="Temple-Smith P."/>
            <person name="Batzer M.A."/>
            <person name="Walker J.A."/>
            <person name="Konkel M.K."/>
            <person name="Harris R.S."/>
            <person name="Whittington C.M."/>
            <person name="Wong E.S."/>
            <person name="Gemmell N.J."/>
            <person name="Buschiazzo E."/>
            <person name="Vargas Jentzsch I.M."/>
            <person name="Merkel A."/>
            <person name="Schmitz J."/>
            <person name="Zemann A."/>
            <person name="Churakov G."/>
            <person name="Kriegs J.O."/>
            <person name="Brosius J."/>
            <person name="Murchison E.P."/>
            <person name="Sachidanandam R."/>
            <person name="Smith C."/>
            <person name="Hannon G.J."/>
            <person name="Tsend-Ayush E."/>
            <person name="McMillan D."/>
            <person name="Attenborough R."/>
            <person name="Rens W."/>
            <person name="Ferguson-Smith M."/>
            <person name="Lefevre C.M."/>
            <person name="Sharp J.A."/>
            <person name="Nicholas K.R."/>
            <person name="Ray D.A."/>
            <person name="Kube M."/>
            <person name="Reinhardt R."/>
            <person name="Pringle T.H."/>
            <person name="Taylor J."/>
            <person name="Jones R.C."/>
            <person name="Nixon B."/>
            <person name="Dacheux J.L."/>
            <person name="Niwa H."/>
            <person name="Sekita Y."/>
            <person name="Huang X."/>
            <person name="Stark A."/>
            <person name="Kheradpour P."/>
            <person name="Kellis M."/>
            <person name="Flicek P."/>
            <person name="Chen Y."/>
            <person name="Webber C."/>
            <person name="Hardison R."/>
            <person name="Nelson J."/>
            <person name="Hallsworth-Pepin K."/>
            <person name="Delehaunty K."/>
            <person name="Markovic C."/>
            <person name="Minx P."/>
            <person name="Feng Y."/>
            <person name="Kremitzki C."/>
            <person name="Mitreva M."/>
            <person name="Glasscock J."/>
            <person name="Wylie T."/>
            <person name="Wohldmann P."/>
            <person name="Thiru P."/>
            <person name="Nhan M.N."/>
            <person name="Pohl C.S."/>
            <person name="Smith S.M."/>
            <person name="Hou S."/>
            <person name="Nefedov M."/>
            <person name="de Jong P.J."/>
            <person name="Renfree M.B."/>
            <person name="Mardis E.R."/>
            <person name="Wilson R.K."/>
        </authorList>
    </citation>
    <scope>NUCLEOTIDE SEQUENCE [LARGE SCALE GENOMIC DNA]</scope>
    <source>
        <strain evidence="4 5">Glennie</strain>
    </source>
</reference>
<dbReference type="Pfam" id="PF25518">
    <property type="entry name" value="NRG2_N"/>
    <property type="match status" value="1"/>
</dbReference>
<feature type="compositionally biased region" description="Gly residues" evidence="1">
    <location>
        <begin position="87"/>
        <end position="103"/>
    </location>
</feature>
<feature type="region of interest" description="Disordered" evidence="1">
    <location>
        <begin position="216"/>
        <end position="246"/>
    </location>
</feature>
<dbReference type="AlphaFoldDB" id="A0A6I8NJU2"/>
<accession>A0A6I8NJU2</accession>
<keyword evidence="5" id="KW-1185">Reference proteome</keyword>
<evidence type="ECO:0000256" key="2">
    <source>
        <dbReference type="SAM" id="SignalP"/>
    </source>
</evidence>
<evidence type="ECO:0000313" key="4">
    <source>
        <dbReference type="Ensembl" id="ENSOANP00000041356.1"/>
    </source>
</evidence>
<keyword evidence="2" id="KW-0732">Signal</keyword>
<dbReference type="InterPro" id="IPR057909">
    <property type="entry name" value="NRG2_N"/>
</dbReference>
<feature type="signal peptide" evidence="2">
    <location>
        <begin position="1"/>
        <end position="35"/>
    </location>
</feature>
<evidence type="ECO:0000313" key="5">
    <source>
        <dbReference type="Proteomes" id="UP000002279"/>
    </source>
</evidence>
<dbReference type="InParanoid" id="A0A6I8NJU2"/>
<dbReference type="GeneTree" id="ENSGT00980000201429"/>
<reference evidence="4" key="3">
    <citation type="submission" date="2025-09" db="UniProtKB">
        <authorList>
            <consortium name="Ensembl"/>
        </authorList>
    </citation>
    <scope>IDENTIFICATION</scope>
    <source>
        <strain evidence="4">Glennie</strain>
    </source>
</reference>
<feature type="domain" description="Neuregulin 2 N-terminal" evidence="3">
    <location>
        <begin position="122"/>
        <end position="199"/>
    </location>
</feature>
<feature type="region of interest" description="Disordered" evidence="1">
    <location>
        <begin position="75"/>
        <end position="121"/>
    </location>
</feature>
<sequence>MRWQRSACRSWRGAGSVGVRGLLLLLLLLPPPLWAAGGPAPAPAPAPPGRSVCYSSPPSVGSVQELAERAEVVIEGKVQGRRQRPGQGQGQGVRAGRAGGPAAAGGDPLPTPGWTGRTPGEETPYLVKVHQVWAAKAGGLQKDRLIAVRLGPWGPTPFPSCGRLKPDSRYIFFMEPDDNRTGGGDAPTLFTASFPPLETGRNLKKEVGRVLCRRCDGSEGSGRHLRRDLLSSPPSYGRAKRNFFSS</sequence>
<protein>
    <recommendedName>
        <fullName evidence="3">Neuregulin 2 N-terminal domain-containing protein</fullName>
    </recommendedName>
</protein>
<reference evidence="4" key="2">
    <citation type="submission" date="2025-08" db="UniProtKB">
        <authorList>
            <consortium name="Ensembl"/>
        </authorList>
    </citation>
    <scope>IDENTIFICATION</scope>
    <source>
        <strain evidence="4">Glennie</strain>
    </source>
</reference>
<evidence type="ECO:0000259" key="3">
    <source>
        <dbReference type="Pfam" id="PF25518"/>
    </source>
</evidence>
<organism evidence="4 5">
    <name type="scientific">Ornithorhynchus anatinus</name>
    <name type="common">Duckbill platypus</name>
    <dbReference type="NCBI Taxonomy" id="9258"/>
    <lineage>
        <taxon>Eukaryota</taxon>
        <taxon>Metazoa</taxon>
        <taxon>Chordata</taxon>
        <taxon>Craniata</taxon>
        <taxon>Vertebrata</taxon>
        <taxon>Euteleostomi</taxon>
        <taxon>Mammalia</taxon>
        <taxon>Monotremata</taxon>
        <taxon>Ornithorhynchidae</taxon>
        <taxon>Ornithorhynchus</taxon>
    </lineage>
</organism>
<dbReference type="OMA" id="MAPRRCC"/>
<proteinExistence type="predicted"/>